<gene>
    <name evidence="4" type="ORF">BECKFW1821A_GA0114235_11522</name>
    <name evidence="5" type="ORF">BECKFW1821B_GA0114236_11694</name>
</gene>
<comment type="similarity">
    <text evidence="1">Belongs to the beta/gamma-crystallin family.</text>
</comment>
<dbReference type="Pfam" id="PF00030">
    <property type="entry name" value="Crystall"/>
    <property type="match status" value="1"/>
</dbReference>
<dbReference type="InterPro" id="IPR011024">
    <property type="entry name" value="G_crystallin-like"/>
</dbReference>
<dbReference type="SMART" id="SM00247">
    <property type="entry name" value="XTALbg"/>
    <property type="match status" value="2"/>
</dbReference>
<evidence type="ECO:0000256" key="1">
    <source>
        <dbReference type="ARBA" id="ARBA00009646"/>
    </source>
</evidence>
<evidence type="ECO:0000256" key="2">
    <source>
        <dbReference type="ARBA" id="ARBA00022737"/>
    </source>
</evidence>
<protein>
    <submittedName>
        <fullName evidence="4">Beta/Gamma crystallin</fullName>
    </submittedName>
</protein>
<evidence type="ECO:0000313" key="5">
    <source>
        <dbReference type="EMBL" id="VFJ69677.1"/>
    </source>
</evidence>
<reference evidence="4" key="1">
    <citation type="submission" date="2019-02" db="EMBL/GenBank/DDBJ databases">
        <authorList>
            <person name="Gruber-Vodicka R. H."/>
            <person name="Seah K. B. B."/>
        </authorList>
    </citation>
    <scope>NUCLEOTIDE SEQUENCE</scope>
    <source>
        <strain evidence="5">BECK_BZ106</strain>
        <strain evidence="4">BECK_BZ15</strain>
    </source>
</reference>
<proteinExistence type="inferred from homology"/>
<evidence type="ECO:0000313" key="4">
    <source>
        <dbReference type="EMBL" id="VFJ63605.1"/>
    </source>
</evidence>
<dbReference type="EMBL" id="CAADEW010000152">
    <property type="protein sequence ID" value="VFJ63605.1"/>
    <property type="molecule type" value="Genomic_DNA"/>
</dbReference>
<feature type="domain" description="Beta/gamma crystallin 'Greek key'" evidence="3">
    <location>
        <begin position="242"/>
        <end position="327"/>
    </location>
</feature>
<evidence type="ECO:0000259" key="3">
    <source>
        <dbReference type="SMART" id="SM00247"/>
    </source>
</evidence>
<dbReference type="InterPro" id="IPR001064">
    <property type="entry name" value="Beta/gamma_crystallin"/>
</dbReference>
<name>A0A450TA69_9GAMM</name>
<organism evidence="4">
    <name type="scientific">Candidatus Kentrum sp. FW</name>
    <dbReference type="NCBI Taxonomy" id="2126338"/>
    <lineage>
        <taxon>Bacteria</taxon>
        <taxon>Pseudomonadati</taxon>
        <taxon>Pseudomonadota</taxon>
        <taxon>Gammaproteobacteria</taxon>
        <taxon>Candidatus Kentrum</taxon>
    </lineage>
</organism>
<feature type="domain" description="Beta/gamma crystallin 'Greek key'" evidence="3">
    <location>
        <begin position="147"/>
        <end position="233"/>
    </location>
</feature>
<dbReference type="Gene3D" id="2.60.20.10">
    <property type="entry name" value="Crystallins"/>
    <property type="match status" value="4"/>
</dbReference>
<dbReference type="AlphaFoldDB" id="A0A450TA69"/>
<dbReference type="EMBL" id="CAADFD010000169">
    <property type="protein sequence ID" value="VFJ69677.1"/>
    <property type="molecule type" value="Genomic_DNA"/>
</dbReference>
<keyword evidence="2" id="KW-0677">Repeat</keyword>
<sequence>MKKKHISHLTVSPSVSGHGYRPWLGAAGCAFLLMSQNAFSFFQDDVEGPVKIHKDKNFRVQNASAVLKEDTNYSNLANDPGMNMQNRVSSIQVEPGYWARVYNGTNFTGDSMWIGGNVPNLHDYSMGDSIESIKVKSSGPFHNSNKVAILYKSKGFKMSGSNYAELSNKNYSNLGTMGMADNVSSIRVKDGYWLRVYDKKNYGGSSIWIGKDNPNLHAFSNGMADDITSIKIQTSNPFANHPVTIYKDKSFRMGTYAHLNTGTYNDLDSNPGSNMRNRVSSIRVQEGYWAKVCKNQNLNGTCMWINSNVPDLNDYDMGDNIDSIKVTTNDPYDEYAVVGFKKANYLGEDNSSGRFKANGPTGDAAAKEYADLGNMHNEMSSIRVNEGYCAVLYSAKNSQGKSVTVCESVPNLRHLQEEIDWNNKPSSMKVIEMVDEASMDKSQIYLVGQSYDSGGYSKNDFINAVEDMTYEDPVTGELKNYTMATIEGAVDVANLAAGYCTVVYPSANSGDASADLGGLTCAVPLADGVTLSVTPVYGGCNADPGQTGVGASCEIGVFAASITVEMGPMETEFAVNGPTAGACAGVSAEMTCASVGADLVAASIGVTDPNGNGVGAGVSIGVGAGASAGYEDGVLSGSMDVALGPGFSVNYSIGVEENAKDIVRFGKAGYALVDDEIAAAGKQVLQNYKHMGNTYLDGAKLIGDKMLSIAPNGTVKAAEDVGGAITDLGDTIASANWKKADDVLGVFEDVGNEIGGWFDDAF</sequence>
<accession>A0A450TA69</accession>
<dbReference type="SUPFAM" id="SSF49695">
    <property type="entry name" value="gamma-Crystallin-like"/>
    <property type="match status" value="3"/>
</dbReference>